<dbReference type="NCBIfam" id="TIGR02348">
    <property type="entry name" value="GroEL"/>
    <property type="match status" value="1"/>
</dbReference>
<feature type="binding site" evidence="9">
    <location>
        <position position="494"/>
    </location>
    <ligand>
        <name>ATP</name>
        <dbReference type="ChEBI" id="CHEBI:30616"/>
    </ligand>
</feature>
<keyword evidence="14" id="KW-1185">Reference proteome</keyword>
<dbReference type="EMBL" id="BAAANY010000025">
    <property type="protein sequence ID" value="GAA1702264.1"/>
    <property type="molecule type" value="Genomic_DNA"/>
</dbReference>
<dbReference type="InterPro" id="IPR027409">
    <property type="entry name" value="GroEL-like_apical_dom_sf"/>
</dbReference>
<evidence type="ECO:0000256" key="5">
    <source>
        <dbReference type="ARBA" id="ARBA00022840"/>
    </source>
</evidence>
<dbReference type="InterPro" id="IPR001844">
    <property type="entry name" value="Cpn60/GroEL"/>
</dbReference>
<comment type="caution">
    <text evidence="9">Lacks conserved residue(s) required for the propagation of feature annotation.</text>
</comment>
<accession>A0ABP4UFA7</accession>
<dbReference type="InterPro" id="IPR027413">
    <property type="entry name" value="GROEL-like_equatorial_sf"/>
</dbReference>
<keyword evidence="4 9" id="KW-0547">Nucleotide-binding</keyword>
<dbReference type="Gene3D" id="3.50.7.10">
    <property type="entry name" value="GroEL"/>
    <property type="match status" value="1"/>
</dbReference>
<dbReference type="NCBIfam" id="NF000592">
    <property type="entry name" value="PRK00013.1"/>
    <property type="match status" value="1"/>
</dbReference>
<feature type="region of interest" description="Disordered" evidence="12">
    <location>
        <begin position="524"/>
        <end position="543"/>
    </location>
</feature>
<organism evidence="13 14">
    <name type="scientific">Fodinicola feengrottensis</name>
    <dbReference type="NCBI Taxonomy" id="435914"/>
    <lineage>
        <taxon>Bacteria</taxon>
        <taxon>Bacillati</taxon>
        <taxon>Actinomycetota</taxon>
        <taxon>Actinomycetes</taxon>
        <taxon>Mycobacteriales</taxon>
        <taxon>Fodinicola</taxon>
    </lineage>
</organism>
<reference evidence="14" key="1">
    <citation type="journal article" date="2019" name="Int. J. Syst. Evol. Microbiol.">
        <title>The Global Catalogue of Microorganisms (GCM) 10K type strain sequencing project: providing services to taxonomists for standard genome sequencing and annotation.</title>
        <authorList>
            <consortium name="The Broad Institute Genomics Platform"/>
            <consortium name="The Broad Institute Genome Sequencing Center for Infectious Disease"/>
            <person name="Wu L."/>
            <person name="Ma J."/>
        </authorList>
    </citation>
    <scope>NUCLEOTIDE SEQUENCE [LARGE SCALE GENOMIC DNA]</scope>
    <source>
        <strain evidence="14">JCM 14718</strain>
    </source>
</reference>
<dbReference type="SUPFAM" id="SSF48592">
    <property type="entry name" value="GroEL equatorial domain-like"/>
    <property type="match status" value="1"/>
</dbReference>
<feature type="binding site" evidence="9">
    <location>
        <position position="414"/>
    </location>
    <ligand>
        <name>ATP</name>
        <dbReference type="ChEBI" id="CHEBI:30616"/>
    </ligand>
</feature>
<dbReference type="Pfam" id="PF00118">
    <property type="entry name" value="Cpn60_TCP1"/>
    <property type="match status" value="1"/>
</dbReference>
<dbReference type="InterPro" id="IPR018370">
    <property type="entry name" value="Chaperonin_Cpn60_CS"/>
</dbReference>
<evidence type="ECO:0000256" key="3">
    <source>
        <dbReference type="ARBA" id="ARBA00006607"/>
    </source>
</evidence>
<evidence type="ECO:0000313" key="14">
    <source>
        <dbReference type="Proteomes" id="UP001500618"/>
    </source>
</evidence>
<dbReference type="InterPro" id="IPR002423">
    <property type="entry name" value="Cpn60/GroEL/TCP-1"/>
</dbReference>
<keyword evidence="6 9" id="KW-0143">Chaperone</keyword>
<proteinExistence type="inferred from homology"/>
<dbReference type="EC" id="5.6.1.7" evidence="9"/>
<dbReference type="Gene3D" id="1.10.560.10">
    <property type="entry name" value="GroEL-like equatorial domain"/>
    <property type="match status" value="1"/>
</dbReference>
<keyword evidence="9" id="KW-0963">Cytoplasm</keyword>
<dbReference type="NCBIfam" id="NF009489">
    <property type="entry name" value="PRK12851.1"/>
    <property type="match status" value="1"/>
</dbReference>
<evidence type="ECO:0000256" key="7">
    <source>
        <dbReference type="ARBA" id="ARBA00023235"/>
    </source>
</evidence>
<dbReference type="Proteomes" id="UP001500618">
    <property type="component" value="Unassembled WGS sequence"/>
</dbReference>
<feature type="compositionally biased region" description="Gly residues" evidence="12">
    <location>
        <begin position="532"/>
        <end position="543"/>
    </location>
</feature>
<evidence type="ECO:0000256" key="6">
    <source>
        <dbReference type="ARBA" id="ARBA00023186"/>
    </source>
</evidence>
<comment type="subunit">
    <text evidence="9 11">Forms a cylinder of 14 subunits composed of two heptameric rings stacked back-to-back. Interacts with the co-chaperonin GroES.</text>
</comment>
<feature type="binding site" evidence="9">
    <location>
        <begin position="478"/>
        <end position="480"/>
    </location>
    <ligand>
        <name>ATP</name>
        <dbReference type="ChEBI" id="CHEBI:30616"/>
    </ligand>
</feature>
<comment type="subcellular location">
    <subcellularLocation>
        <location evidence="2">Cell surface</location>
    </subcellularLocation>
    <subcellularLocation>
        <location evidence="9">Cytoplasm</location>
    </subcellularLocation>
    <subcellularLocation>
        <location evidence="8">Secreted</location>
        <location evidence="8">Capsule</location>
    </subcellularLocation>
    <subcellularLocation>
        <location evidence="1">Secreted</location>
        <location evidence="1">Cell wall</location>
    </subcellularLocation>
</comment>
<comment type="similarity">
    <text evidence="3 9 10">Belongs to the chaperonin (HSP60) family.</text>
</comment>
<name>A0ABP4UFA7_9ACTN</name>
<keyword evidence="7 9" id="KW-0413">Isomerase</keyword>
<dbReference type="InterPro" id="IPR027410">
    <property type="entry name" value="TCP-1-like_intermed_sf"/>
</dbReference>
<dbReference type="SUPFAM" id="SSF52029">
    <property type="entry name" value="GroEL apical domain-like"/>
    <property type="match status" value="1"/>
</dbReference>
<evidence type="ECO:0000256" key="9">
    <source>
        <dbReference type="HAMAP-Rule" id="MF_00600"/>
    </source>
</evidence>
<sequence length="543" mass="57024">MAKLIAFDEEARRGLERGMNILADAVKVTLGPKGRNVVLEKKWGAPTITNDGVSIAKEIELDEPYEKIGAELVKEVAKKTDDVAGDGTTTATVLAQALVREGLRNVAAGANPLGLKRGIEKAVESVIEQLALASREVETKEQIGHTASVSAGGDTNVGEIIAEALDKVGKEGVVTVEESNTFGLELELTEGMRFDKGYISPYFVTDADRQEAVLDDPYILIVESKIATVKDLLPLLEKVMQSGKPLAIISEDVEGEALATLVVNKIRGTFKSVAVKAPGFGDRRKAILTDIAILTGGEVISETVGLKLENAGIELLGRARKVVVTKDETTIVEGSGDTDQITGRVNLIRAEIEKSDSDYDREKLQERLAKLAGGVAVIKVGAATEVELKERKHRIEDAVRAAKASVEEGIVAGGGVALLQAGDKAFEKLDLEGDEATGAQIVRIALEAPLKQIAVNAGLEGGVVVEKVKGLPKGHGLNAATGVYEDLLAAGVPDPTKVVRSALQNAASIAALFLTTEAVIADKPEKSPAPAGGPGGGMGDMDF</sequence>
<protein>
    <recommendedName>
        <fullName evidence="9">Chaperonin GroEL</fullName>
        <ecNumber evidence="9">5.6.1.7</ecNumber>
    </recommendedName>
    <alternativeName>
        <fullName evidence="9">60 kDa chaperonin</fullName>
    </alternativeName>
    <alternativeName>
        <fullName evidence="9">Chaperonin-60</fullName>
        <shortName evidence="9">Cpn60</shortName>
    </alternativeName>
</protein>
<dbReference type="Gene3D" id="3.30.260.10">
    <property type="entry name" value="TCP-1-like chaperonin intermediate domain"/>
    <property type="match status" value="1"/>
</dbReference>
<keyword evidence="5 9" id="KW-0067">ATP-binding</keyword>
<evidence type="ECO:0000256" key="10">
    <source>
        <dbReference type="RuleBase" id="RU000418"/>
    </source>
</evidence>
<evidence type="ECO:0000256" key="8">
    <source>
        <dbReference type="ARBA" id="ARBA00025702"/>
    </source>
</evidence>
<dbReference type="CDD" id="cd03344">
    <property type="entry name" value="GroEL"/>
    <property type="match status" value="1"/>
</dbReference>
<evidence type="ECO:0000256" key="4">
    <source>
        <dbReference type="ARBA" id="ARBA00022741"/>
    </source>
</evidence>
<feature type="binding site" evidence="9">
    <location>
        <begin position="29"/>
        <end position="32"/>
    </location>
    <ligand>
        <name>ATP</name>
        <dbReference type="ChEBI" id="CHEBI:30616"/>
    </ligand>
</feature>
<comment type="caution">
    <text evidence="13">The sequence shown here is derived from an EMBL/GenBank/DDBJ whole genome shotgun (WGS) entry which is preliminary data.</text>
</comment>
<dbReference type="PANTHER" id="PTHR45633">
    <property type="entry name" value="60 KDA HEAT SHOCK PROTEIN, MITOCHONDRIAL"/>
    <property type="match status" value="1"/>
</dbReference>
<dbReference type="HAMAP" id="MF_00600">
    <property type="entry name" value="CH60"/>
    <property type="match status" value="1"/>
</dbReference>
<evidence type="ECO:0000313" key="13">
    <source>
        <dbReference type="EMBL" id="GAA1702264.1"/>
    </source>
</evidence>
<dbReference type="PRINTS" id="PR00298">
    <property type="entry name" value="CHAPERONIN60"/>
</dbReference>
<dbReference type="NCBIfam" id="NF009488">
    <property type="entry name" value="PRK12850.1"/>
    <property type="match status" value="1"/>
</dbReference>
<dbReference type="NCBIfam" id="NF009487">
    <property type="entry name" value="PRK12849.1"/>
    <property type="match status" value="1"/>
</dbReference>
<comment type="function">
    <text evidence="9 11">Together with its co-chaperonin GroES, plays an essential role in assisting protein folding. The GroEL-GroES system forms a nano-cage that allows encapsulation of the non-native substrate proteins and provides a physical environment optimized to promote and accelerate protein folding.</text>
</comment>
<gene>
    <name evidence="13" type="primary">groL_4</name>
    <name evidence="9" type="synonym">groEL</name>
    <name evidence="9" type="synonym">groL</name>
    <name evidence="13" type="ORF">GCM10009765_59660</name>
</gene>
<feature type="binding site" evidence="9">
    <location>
        <begin position="86"/>
        <end position="90"/>
    </location>
    <ligand>
        <name>ATP</name>
        <dbReference type="ChEBI" id="CHEBI:30616"/>
    </ligand>
</feature>
<dbReference type="RefSeq" id="WP_344313611.1">
    <property type="nucleotide sequence ID" value="NZ_BAAANY010000025.1"/>
</dbReference>
<evidence type="ECO:0000256" key="11">
    <source>
        <dbReference type="RuleBase" id="RU000419"/>
    </source>
</evidence>
<evidence type="ECO:0000256" key="2">
    <source>
        <dbReference type="ARBA" id="ARBA00004241"/>
    </source>
</evidence>
<evidence type="ECO:0000256" key="1">
    <source>
        <dbReference type="ARBA" id="ARBA00004191"/>
    </source>
</evidence>
<dbReference type="SUPFAM" id="SSF54849">
    <property type="entry name" value="GroEL-intermediate domain like"/>
    <property type="match status" value="1"/>
</dbReference>
<evidence type="ECO:0000256" key="12">
    <source>
        <dbReference type="SAM" id="MobiDB-lite"/>
    </source>
</evidence>
<dbReference type="PROSITE" id="PS00296">
    <property type="entry name" value="CHAPERONINS_CPN60"/>
    <property type="match status" value="1"/>
</dbReference>